<feature type="region of interest" description="Disordered" evidence="8">
    <location>
        <begin position="32"/>
        <end position="67"/>
    </location>
</feature>
<reference evidence="10 11" key="1">
    <citation type="journal article" date="2015" name="BMC Genomics">
        <title>The genome of the truffle-parasite Tolypocladium ophioglossoides and the evolution of antifungal peptaibiotics.</title>
        <authorList>
            <person name="Quandt C.A."/>
            <person name="Bushley K.E."/>
            <person name="Spatafora J.W."/>
        </authorList>
    </citation>
    <scope>NUCLEOTIDE SEQUENCE [LARGE SCALE GENOMIC DNA]</scope>
    <source>
        <strain evidence="10 11">CBS 100239</strain>
    </source>
</reference>
<dbReference type="GO" id="GO:0000981">
    <property type="term" value="F:DNA-binding transcription factor activity, RNA polymerase II-specific"/>
    <property type="evidence" value="ECO:0007669"/>
    <property type="project" value="TreeGrafter"/>
</dbReference>
<accession>A0A0L0NMM1</accession>
<comment type="subcellular location">
    <subcellularLocation>
        <location evidence="1">Nucleus</location>
    </subcellularLocation>
</comment>
<dbReference type="PANTHER" id="PTHR47782:SF12">
    <property type="entry name" value="ZN(II)2CYS6 TRANSCRIPTION FACTOR (EUROFUNG)"/>
    <property type="match status" value="1"/>
</dbReference>
<protein>
    <submittedName>
        <fullName evidence="10">Positive regulator of purine utilization</fullName>
    </submittedName>
</protein>
<dbReference type="GO" id="GO:0006351">
    <property type="term" value="P:DNA-templated transcription"/>
    <property type="evidence" value="ECO:0007669"/>
    <property type="project" value="InterPro"/>
</dbReference>
<keyword evidence="6" id="KW-0804">Transcription</keyword>
<keyword evidence="11" id="KW-1185">Reference proteome</keyword>
<evidence type="ECO:0000313" key="10">
    <source>
        <dbReference type="EMBL" id="KND95293.1"/>
    </source>
</evidence>
<organism evidence="10 11">
    <name type="scientific">Tolypocladium ophioglossoides (strain CBS 100239)</name>
    <name type="common">Snaketongue truffleclub</name>
    <name type="synonym">Elaphocordyceps ophioglossoides</name>
    <dbReference type="NCBI Taxonomy" id="1163406"/>
    <lineage>
        <taxon>Eukaryota</taxon>
        <taxon>Fungi</taxon>
        <taxon>Dikarya</taxon>
        <taxon>Ascomycota</taxon>
        <taxon>Pezizomycotina</taxon>
        <taxon>Sordariomycetes</taxon>
        <taxon>Hypocreomycetidae</taxon>
        <taxon>Hypocreales</taxon>
        <taxon>Ophiocordycipitaceae</taxon>
        <taxon>Tolypocladium</taxon>
    </lineage>
</organism>
<dbReference type="Pfam" id="PF04082">
    <property type="entry name" value="Fungal_trans"/>
    <property type="match status" value="1"/>
</dbReference>
<feature type="domain" description="Xylanolytic transcriptional activator regulatory" evidence="9">
    <location>
        <begin position="250"/>
        <end position="325"/>
    </location>
</feature>
<keyword evidence="2" id="KW-0479">Metal-binding</keyword>
<gene>
    <name evidence="10" type="ORF">TOPH_00669</name>
</gene>
<keyword evidence="7" id="KW-0539">Nucleus</keyword>
<dbReference type="InterPro" id="IPR007219">
    <property type="entry name" value="XnlR_reg_dom"/>
</dbReference>
<keyword evidence="3" id="KW-0862">Zinc</keyword>
<comment type="caution">
    <text evidence="10">The sequence shown here is derived from an EMBL/GenBank/DDBJ whole genome shotgun (WGS) entry which is preliminary data.</text>
</comment>
<dbReference type="InterPro" id="IPR052202">
    <property type="entry name" value="Yeast_MetPath_Reg"/>
</dbReference>
<evidence type="ECO:0000256" key="3">
    <source>
        <dbReference type="ARBA" id="ARBA00022833"/>
    </source>
</evidence>
<evidence type="ECO:0000256" key="8">
    <source>
        <dbReference type="SAM" id="MobiDB-lite"/>
    </source>
</evidence>
<evidence type="ECO:0000256" key="6">
    <source>
        <dbReference type="ARBA" id="ARBA00023163"/>
    </source>
</evidence>
<feature type="compositionally biased region" description="Low complexity" evidence="8">
    <location>
        <begin position="37"/>
        <end position="46"/>
    </location>
</feature>
<dbReference type="SMART" id="SM00906">
    <property type="entry name" value="Fungal_trans"/>
    <property type="match status" value="1"/>
</dbReference>
<dbReference type="CDD" id="cd12148">
    <property type="entry name" value="fungal_TF_MHR"/>
    <property type="match status" value="1"/>
</dbReference>
<proteinExistence type="predicted"/>
<evidence type="ECO:0000313" key="11">
    <source>
        <dbReference type="Proteomes" id="UP000036947"/>
    </source>
</evidence>
<evidence type="ECO:0000256" key="5">
    <source>
        <dbReference type="ARBA" id="ARBA00023125"/>
    </source>
</evidence>
<dbReference type="PANTHER" id="PTHR47782">
    <property type="entry name" value="ZN(II)2CYS6 TRANSCRIPTION FACTOR (EUROFUNG)-RELATED"/>
    <property type="match status" value="1"/>
</dbReference>
<dbReference type="GO" id="GO:0008270">
    <property type="term" value="F:zinc ion binding"/>
    <property type="evidence" value="ECO:0007669"/>
    <property type="project" value="InterPro"/>
</dbReference>
<dbReference type="GO" id="GO:0045944">
    <property type="term" value="P:positive regulation of transcription by RNA polymerase II"/>
    <property type="evidence" value="ECO:0007669"/>
    <property type="project" value="TreeGrafter"/>
</dbReference>
<sequence length="601" mass="67617">MPSACLFEDPETKKRRPRNYLETLEARVAFLRDDGQSSPAGASSSSLPTPEVLQGSSRRGTFISDEGDGATDLSLQAGLLDVRTTQTEPQYLGSSSTFAFSNIVNSSLCRHLPERSKPLPGLLTRRAPSPSMCFLPDYELALTFSNAYFENIQPQYPFLYEPTFRLWEKKLATRSQELTNLSLDSIPLFFVNMVYAVGALLLPNYQYLAEQLYTSAQLYSDVLSLDNLETIQALLCYAMYSLRSPIGPSLWKVTGLAFRQCIELGYHRKSKHPGPVDDHLHLQIRGRTFWCAYGIECMVSQWLGRPLSLPLHDVSAEFPVDVDDPLVADTVHSTPSSPNDPPTSMSNAIHVFRLRCLWARIHHSLYSDNALTSANDATYRSRIEELRAELDEWLASAPQVIPRTGHTLSMFATRAWYELNYNYTVLHLYRTQLEEGRGSTDTIFSDCIKAAKYICTQYRRLYVGTPVRHTWGTLRCIFFAGLVYLHCLWTAPGIRDTVQYDDVSRTCTDATMVLVVIAQAWEEAAPYRDLFEVLANRTMTMIVSRNNGAHVSSTPLASADATEQETLTQWMADIANTGMSDEMEGLLAGFMDEFMSYDAPT</sequence>
<keyword evidence="4" id="KW-0805">Transcription regulation</keyword>
<dbReference type="AlphaFoldDB" id="A0A0L0NMM1"/>
<evidence type="ECO:0000256" key="2">
    <source>
        <dbReference type="ARBA" id="ARBA00022723"/>
    </source>
</evidence>
<evidence type="ECO:0000259" key="9">
    <source>
        <dbReference type="SMART" id="SM00906"/>
    </source>
</evidence>
<keyword evidence="5" id="KW-0238">DNA-binding</keyword>
<dbReference type="EMBL" id="LFRF01000001">
    <property type="protein sequence ID" value="KND95293.1"/>
    <property type="molecule type" value="Genomic_DNA"/>
</dbReference>
<dbReference type="GO" id="GO:0005634">
    <property type="term" value="C:nucleus"/>
    <property type="evidence" value="ECO:0007669"/>
    <property type="project" value="UniProtKB-SubCell"/>
</dbReference>
<evidence type="ECO:0000256" key="1">
    <source>
        <dbReference type="ARBA" id="ARBA00004123"/>
    </source>
</evidence>
<evidence type="ECO:0000256" key="4">
    <source>
        <dbReference type="ARBA" id="ARBA00023015"/>
    </source>
</evidence>
<dbReference type="Proteomes" id="UP000036947">
    <property type="component" value="Unassembled WGS sequence"/>
</dbReference>
<dbReference type="GO" id="GO:0043565">
    <property type="term" value="F:sequence-specific DNA binding"/>
    <property type="evidence" value="ECO:0007669"/>
    <property type="project" value="TreeGrafter"/>
</dbReference>
<name>A0A0L0NMM1_TOLOC</name>
<dbReference type="OrthoDB" id="189997at2759"/>
<evidence type="ECO:0000256" key="7">
    <source>
        <dbReference type="ARBA" id="ARBA00023242"/>
    </source>
</evidence>